<sequence>MDSTLPADKLTHPLNSPENARQSDEITVLEAIYGERFKLSDPPRAWKNAPRLKEFDIKVVYLEHESRIYFILHVKFPRSYPTLSCPIFTIQHPVGLRQEQVKELSSLMVPEVERLKGSEMVHDIVEFCQEWMRVHIAPPAEVNGSLAVQMTQRTEDEERARIREAEERRELESRRETDRAIALDAEIQADVQRFREQQEQARTRARKRASSQATEMPYAASDTPIETFPQEIEMEGVVFDTVKIFHPRSECLGTIYMADPVCDDMDVTLPLELYSVTFYSSYYSTSQGRKKLKQLEMEIQRLTIVRSPNVVRTLAVKLNLPNSSAPPQLLVLSEQAPPVTLQHVLEDCTSLKEERAIHYISQALSGLNAIHAANLVHRNIQASCIALQSTSLGRSKTIKLGKVGFYTRLLDLNKSNPFNLHTPLEEHLNHTDLPESWLSPEVTSDSALVYTPRRDIHSMGVVLLQMLMGLDVTHVYSDVQSALQAYPRTPVPHFQNSPELDYFPLRAQFGSRKVSRWKEDWEELELLGKGGFGSVVKARNKIDHRVYAVKKVKLVARPSDTKIFREVTALSRVNHRFIVRYFTTWLETSEMVSAAPSDDSDNEAAGTVSGSDTGRVSTQSGSQKIVFADQGYSFDLADLDLGSGSKSSFPSIHFEKSRSNSPQTDNSDESDSEEDDMGDEFVERQTLKERIDDGLTEEEAWRLFLQIVDALVHLATLGIIHRDIKLTNIFIGTFSLCSLYDKGDCKLGDFGLATSSLAAVDPSDVSPAFVAQQEMTLEVGTRLYIAPEVQSRRRGPRDQSKVDMYSLGIVFFEMNFFFSTAAERIAVIEDLRKPDIIYPSTWQSHRTRQRQIITWLLQHDPRNRPSAPELSQSPLLPPRMEDEYFKSALQMMAAPDSPHHQALLNSLFTQLPKQSRGFLYDADVDLTDYMSLNSIVQERLESIFRLHGAVDQEPPLLMPLMKNNMSDSSYTVLLDRFGELVTLPKDLLAPFARLAVRAKLRRFKRYHISDVYKPSPIAGHPKAQKAAVFDIISPDVTYGPAAAGAELLAVANACLNGFPSLSEHYEIRVSHSKIVEIALAKVPEDHRSSILDVLRQQKSSPSQKRASLLKKGVSRAIADELEILSMIDVDIDAIMAKLGRVSLSLALSIQPAVDEIKDTVQHAVCAGVNRPIFFHPLLTGPHLSYFEDGILIEVVRRSKRMEVLAAGGRYDSLIARHSPPTKLKTEPIVAYGIQIAMEKIAMMLAAFQSSSVKSLIKEKESFGFWSPRRCDVYVVSFHKDCLKDRLEVVSYLWQHNISADIMYESGLSEVDHESYVEVCAREGILFTVAPRAPGRREQPAFKVKNILKGTEYELSRPELIGFLQHQIAEQKRIDVDTSGAPSLTDPQQIPVIKETSGMPDIQLILPPTDTKKQRKSVKQLFLDRAFEKGRQVKAAVPTIPTLAVDVPAPVFDGMVRQSGWISDDDVWRALVTGQDIHPMYAQQVREAVATRKSEGLSYIFLYAVREDKIQVLSLQ</sequence>
<dbReference type="OrthoDB" id="341578at2759"/>
<keyword evidence="5 16" id="KW-0418">Kinase</keyword>
<dbReference type="SMART" id="SM00591">
    <property type="entry name" value="RWD"/>
    <property type="match status" value="1"/>
</dbReference>
<evidence type="ECO:0000256" key="13">
    <source>
        <dbReference type="SAM" id="MobiDB-lite"/>
    </source>
</evidence>
<dbReference type="Gene3D" id="3.30.930.10">
    <property type="entry name" value="Bira Bifunctional Protein, Domain 2"/>
    <property type="match status" value="1"/>
</dbReference>
<dbReference type="Gene3D" id="3.40.50.800">
    <property type="entry name" value="Anticodon-binding domain"/>
    <property type="match status" value="1"/>
</dbReference>
<dbReference type="Gene3D" id="3.10.110.10">
    <property type="entry name" value="Ubiquitin Conjugating Enzyme"/>
    <property type="match status" value="1"/>
</dbReference>
<evidence type="ECO:0000313" key="16">
    <source>
        <dbReference type="EMBL" id="KIY47671.1"/>
    </source>
</evidence>
<evidence type="ECO:0000259" key="15">
    <source>
        <dbReference type="PROSITE" id="PS50908"/>
    </source>
</evidence>
<evidence type="ECO:0000256" key="12">
    <source>
        <dbReference type="PROSITE-ProRule" id="PRU10141"/>
    </source>
</evidence>
<evidence type="ECO:0000313" key="17">
    <source>
        <dbReference type="Proteomes" id="UP000054144"/>
    </source>
</evidence>
<gene>
    <name evidence="16" type="ORF">FISHEDRAFT_66020</name>
</gene>
<reference evidence="16 17" key="1">
    <citation type="journal article" date="2015" name="Fungal Genet. Biol.">
        <title>Evolution of novel wood decay mechanisms in Agaricales revealed by the genome sequences of Fistulina hepatica and Cylindrobasidium torrendii.</title>
        <authorList>
            <person name="Floudas D."/>
            <person name="Held B.W."/>
            <person name="Riley R."/>
            <person name="Nagy L.G."/>
            <person name="Koehler G."/>
            <person name="Ransdell A.S."/>
            <person name="Younus H."/>
            <person name="Chow J."/>
            <person name="Chiniquy J."/>
            <person name="Lipzen A."/>
            <person name="Tritt A."/>
            <person name="Sun H."/>
            <person name="Haridas S."/>
            <person name="LaButti K."/>
            <person name="Ohm R.A."/>
            <person name="Kues U."/>
            <person name="Blanchette R.A."/>
            <person name="Grigoriev I.V."/>
            <person name="Minto R.E."/>
            <person name="Hibbett D.S."/>
        </authorList>
    </citation>
    <scope>NUCLEOTIDE SEQUENCE [LARGE SCALE GENOMIC DNA]</scope>
    <source>
        <strain evidence="16 17">ATCC 64428</strain>
    </source>
</reference>
<dbReference type="InterPro" id="IPR016135">
    <property type="entry name" value="UBQ-conjugating_enzyme/RWD"/>
</dbReference>
<dbReference type="Pfam" id="PF00069">
    <property type="entry name" value="Pkinase"/>
    <property type="match status" value="3"/>
</dbReference>
<feature type="compositionally biased region" description="Polar residues" evidence="13">
    <location>
        <begin position="608"/>
        <end position="620"/>
    </location>
</feature>
<dbReference type="EC" id="2.7.11.1" evidence="1"/>
<dbReference type="PROSITE" id="PS50908">
    <property type="entry name" value="RWD"/>
    <property type="match status" value="1"/>
</dbReference>
<dbReference type="SMART" id="SM00220">
    <property type="entry name" value="S_TKc"/>
    <property type="match status" value="1"/>
</dbReference>
<feature type="domain" description="Protein kinase" evidence="14">
    <location>
        <begin position="241"/>
        <end position="527"/>
    </location>
</feature>
<protein>
    <recommendedName>
        <fullName evidence="1">non-specific serine/threonine protein kinase</fullName>
        <ecNumber evidence="1">2.7.11.1</ecNumber>
    </recommendedName>
</protein>
<dbReference type="Proteomes" id="UP000054144">
    <property type="component" value="Unassembled WGS sequence"/>
</dbReference>
<keyword evidence="2" id="KW-0723">Serine/threonine-protein kinase</keyword>
<evidence type="ECO:0000256" key="11">
    <source>
        <dbReference type="PIRSR" id="PIRSR000660-2"/>
    </source>
</evidence>
<dbReference type="InterPro" id="IPR050339">
    <property type="entry name" value="CC_SR_Kinase"/>
</dbReference>
<dbReference type="SUPFAM" id="SSF55681">
    <property type="entry name" value="Class II aaRS and biotin synthetases"/>
    <property type="match status" value="1"/>
</dbReference>
<dbReference type="GO" id="GO:0000077">
    <property type="term" value="P:DNA damage checkpoint signaling"/>
    <property type="evidence" value="ECO:0007669"/>
    <property type="project" value="InterPro"/>
</dbReference>
<dbReference type="EMBL" id="KN881930">
    <property type="protein sequence ID" value="KIY47671.1"/>
    <property type="molecule type" value="Genomic_DNA"/>
</dbReference>
<organism evidence="16 17">
    <name type="scientific">Fistulina hepatica ATCC 64428</name>
    <dbReference type="NCBI Taxonomy" id="1128425"/>
    <lineage>
        <taxon>Eukaryota</taxon>
        <taxon>Fungi</taxon>
        <taxon>Dikarya</taxon>
        <taxon>Basidiomycota</taxon>
        <taxon>Agaricomycotina</taxon>
        <taxon>Agaricomycetes</taxon>
        <taxon>Agaricomycetidae</taxon>
        <taxon>Agaricales</taxon>
        <taxon>Fistulinaceae</taxon>
        <taxon>Fistulina</taxon>
    </lineage>
</organism>
<keyword evidence="17" id="KW-1185">Reference proteome</keyword>
<evidence type="ECO:0000256" key="8">
    <source>
        <dbReference type="ARBA" id="ARBA00047899"/>
    </source>
</evidence>
<dbReference type="InterPro" id="IPR006575">
    <property type="entry name" value="RWD_dom"/>
</dbReference>
<evidence type="ECO:0000256" key="7">
    <source>
        <dbReference type="ARBA" id="ARBA00037982"/>
    </source>
</evidence>
<feature type="domain" description="RWD" evidence="15">
    <location>
        <begin position="24"/>
        <end position="135"/>
    </location>
</feature>
<dbReference type="Pfam" id="PF05773">
    <property type="entry name" value="RWD"/>
    <property type="match status" value="1"/>
</dbReference>
<dbReference type="Pfam" id="PF12745">
    <property type="entry name" value="HGTP_anticodon2"/>
    <property type="match status" value="1"/>
</dbReference>
<dbReference type="FunFam" id="3.10.110.10:FF:000050">
    <property type="entry name" value="eIF-2-alpha kinase GCN2"/>
    <property type="match status" value="1"/>
</dbReference>
<dbReference type="InterPro" id="IPR000719">
    <property type="entry name" value="Prot_kinase_dom"/>
</dbReference>
<dbReference type="InterPro" id="IPR036621">
    <property type="entry name" value="Anticodon-bd_dom_sf"/>
</dbReference>
<feature type="binding site" evidence="11">
    <location>
        <position position="550"/>
    </location>
    <ligand>
        <name>ATP</name>
        <dbReference type="ChEBI" id="CHEBI:30616"/>
    </ligand>
</feature>
<dbReference type="Gene3D" id="3.30.200.20">
    <property type="entry name" value="Phosphorylase Kinase, domain 1"/>
    <property type="match status" value="1"/>
</dbReference>
<dbReference type="InterPro" id="IPR016255">
    <property type="entry name" value="Gcn2"/>
</dbReference>
<accession>A0A0D7ACL0</accession>
<keyword evidence="6 11" id="KW-0067">ATP-binding</keyword>
<feature type="compositionally biased region" description="Acidic residues" evidence="13">
    <location>
        <begin position="666"/>
        <end position="679"/>
    </location>
</feature>
<feature type="region of interest" description="Disordered" evidence="13">
    <location>
        <begin position="652"/>
        <end position="679"/>
    </location>
</feature>
<feature type="active site" description="Proton acceptor" evidence="10">
    <location>
        <position position="723"/>
    </location>
</feature>
<comment type="catalytic activity">
    <reaction evidence="9">
        <text>L-seryl-[protein] + ATP = O-phospho-L-seryl-[protein] + ADP + H(+)</text>
        <dbReference type="Rhea" id="RHEA:17989"/>
        <dbReference type="Rhea" id="RHEA-COMP:9863"/>
        <dbReference type="Rhea" id="RHEA-COMP:11604"/>
        <dbReference type="ChEBI" id="CHEBI:15378"/>
        <dbReference type="ChEBI" id="CHEBI:29999"/>
        <dbReference type="ChEBI" id="CHEBI:30616"/>
        <dbReference type="ChEBI" id="CHEBI:83421"/>
        <dbReference type="ChEBI" id="CHEBI:456216"/>
        <dbReference type="EC" id="2.7.11.1"/>
    </reaction>
</comment>
<feature type="region of interest" description="Disordered" evidence="13">
    <location>
        <begin position="1"/>
        <end position="20"/>
    </location>
</feature>
<dbReference type="PIRSF" id="PIRSF000660">
    <property type="entry name" value="Ser/Thr_PK_GCN2"/>
    <property type="match status" value="1"/>
</dbReference>
<feature type="binding site" evidence="11">
    <location>
        <begin position="527"/>
        <end position="535"/>
    </location>
    <ligand>
        <name>ATP</name>
        <dbReference type="ChEBI" id="CHEBI:30616"/>
    </ligand>
</feature>
<comment type="similarity">
    <text evidence="7">Belongs to the protein kinase superfamily. Ser/Thr protein kinase family. GCN2 subfamily.</text>
</comment>
<evidence type="ECO:0000256" key="10">
    <source>
        <dbReference type="PIRSR" id="PIRSR000660-1"/>
    </source>
</evidence>
<dbReference type="GO" id="GO:0009893">
    <property type="term" value="P:positive regulation of metabolic process"/>
    <property type="evidence" value="ECO:0007669"/>
    <property type="project" value="UniProtKB-ARBA"/>
</dbReference>
<keyword evidence="4 11" id="KW-0547">Nucleotide-binding</keyword>
<feature type="region of interest" description="Disordered" evidence="13">
    <location>
        <begin position="196"/>
        <end position="219"/>
    </location>
</feature>
<evidence type="ECO:0000256" key="4">
    <source>
        <dbReference type="ARBA" id="ARBA00022741"/>
    </source>
</evidence>
<evidence type="ECO:0000256" key="9">
    <source>
        <dbReference type="ARBA" id="ARBA00048679"/>
    </source>
</evidence>
<comment type="catalytic activity">
    <reaction evidence="8">
        <text>L-threonyl-[protein] + ATP = O-phospho-L-threonyl-[protein] + ADP + H(+)</text>
        <dbReference type="Rhea" id="RHEA:46608"/>
        <dbReference type="Rhea" id="RHEA-COMP:11060"/>
        <dbReference type="Rhea" id="RHEA-COMP:11605"/>
        <dbReference type="ChEBI" id="CHEBI:15378"/>
        <dbReference type="ChEBI" id="CHEBI:30013"/>
        <dbReference type="ChEBI" id="CHEBI:30616"/>
        <dbReference type="ChEBI" id="CHEBI:61977"/>
        <dbReference type="ChEBI" id="CHEBI:456216"/>
        <dbReference type="EC" id="2.7.11.1"/>
    </reaction>
</comment>
<feature type="region of interest" description="Disordered" evidence="13">
    <location>
        <begin position="593"/>
        <end position="620"/>
    </location>
</feature>
<dbReference type="InterPro" id="IPR008271">
    <property type="entry name" value="Ser/Thr_kinase_AS"/>
</dbReference>
<dbReference type="InterPro" id="IPR011009">
    <property type="entry name" value="Kinase-like_dom_sf"/>
</dbReference>
<evidence type="ECO:0000259" key="14">
    <source>
        <dbReference type="PROSITE" id="PS50011"/>
    </source>
</evidence>
<dbReference type="GO" id="GO:0005737">
    <property type="term" value="C:cytoplasm"/>
    <property type="evidence" value="ECO:0007669"/>
    <property type="project" value="TreeGrafter"/>
</dbReference>
<dbReference type="GO" id="GO:0004694">
    <property type="term" value="F:eukaryotic translation initiation factor 2alpha kinase activity"/>
    <property type="evidence" value="ECO:0007669"/>
    <property type="project" value="InterPro"/>
</dbReference>
<dbReference type="PROSITE" id="PS00108">
    <property type="entry name" value="PROTEIN_KINASE_ST"/>
    <property type="match status" value="1"/>
</dbReference>
<dbReference type="GO" id="GO:0005634">
    <property type="term" value="C:nucleus"/>
    <property type="evidence" value="ECO:0007669"/>
    <property type="project" value="TreeGrafter"/>
</dbReference>
<dbReference type="PANTHER" id="PTHR11042:SF136">
    <property type="entry name" value="EIF-2-ALPHA KINASE GCN2"/>
    <property type="match status" value="1"/>
</dbReference>
<evidence type="ECO:0000256" key="1">
    <source>
        <dbReference type="ARBA" id="ARBA00012513"/>
    </source>
</evidence>
<feature type="region of interest" description="Disordered" evidence="13">
    <location>
        <begin position="150"/>
        <end position="169"/>
    </location>
</feature>
<dbReference type="InterPro" id="IPR017441">
    <property type="entry name" value="Protein_kinase_ATP_BS"/>
</dbReference>
<feature type="compositionally biased region" description="Basic and acidic residues" evidence="13">
    <location>
        <begin position="153"/>
        <end position="169"/>
    </location>
</feature>
<dbReference type="GO" id="GO:0005524">
    <property type="term" value="F:ATP binding"/>
    <property type="evidence" value="ECO:0007669"/>
    <property type="project" value="UniProtKB-UniRule"/>
</dbReference>
<name>A0A0D7ACL0_9AGAR</name>
<dbReference type="PROSITE" id="PS50011">
    <property type="entry name" value="PROTEIN_KINASE_DOM"/>
    <property type="match status" value="2"/>
</dbReference>
<dbReference type="CDD" id="cd23823">
    <property type="entry name" value="RWD_GCN2"/>
    <property type="match status" value="1"/>
</dbReference>
<evidence type="ECO:0000256" key="5">
    <source>
        <dbReference type="ARBA" id="ARBA00022777"/>
    </source>
</evidence>
<evidence type="ECO:0000256" key="2">
    <source>
        <dbReference type="ARBA" id="ARBA00022527"/>
    </source>
</evidence>
<proteinExistence type="inferred from homology"/>
<evidence type="ECO:0000256" key="3">
    <source>
        <dbReference type="ARBA" id="ARBA00022679"/>
    </source>
</evidence>
<dbReference type="InterPro" id="IPR024435">
    <property type="entry name" value="HisRS-related_dom"/>
</dbReference>
<feature type="domain" description="Protein kinase" evidence="14">
    <location>
        <begin position="521"/>
        <end position="876"/>
    </location>
</feature>
<keyword evidence="3" id="KW-0808">Transferase</keyword>
<dbReference type="PANTHER" id="PTHR11042">
    <property type="entry name" value="EUKARYOTIC TRANSLATION INITIATION FACTOR 2-ALPHA KINASE EIF2-ALPHA KINASE -RELATED"/>
    <property type="match status" value="1"/>
</dbReference>
<dbReference type="Gene3D" id="1.10.510.10">
    <property type="entry name" value="Transferase(Phosphotransferase) domain 1"/>
    <property type="match status" value="2"/>
</dbReference>
<dbReference type="InterPro" id="IPR045864">
    <property type="entry name" value="aa-tRNA-synth_II/BPL/LPL"/>
</dbReference>
<dbReference type="PROSITE" id="PS00107">
    <property type="entry name" value="PROTEIN_KINASE_ATP"/>
    <property type="match status" value="1"/>
</dbReference>
<dbReference type="SUPFAM" id="SSF54495">
    <property type="entry name" value="UBC-like"/>
    <property type="match status" value="1"/>
</dbReference>
<evidence type="ECO:0000256" key="6">
    <source>
        <dbReference type="ARBA" id="ARBA00022840"/>
    </source>
</evidence>
<dbReference type="SUPFAM" id="SSF56112">
    <property type="entry name" value="Protein kinase-like (PK-like)"/>
    <property type="match status" value="2"/>
</dbReference>
<feature type="binding site" evidence="12">
    <location>
        <position position="551"/>
    </location>
    <ligand>
        <name>ATP</name>
        <dbReference type="ChEBI" id="CHEBI:30616"/>
    </ligand>
</feature>